<sequence length="275" mass="31562">MDSELKGWMERIEELRRMSWGHSSEQPTQITEWLYVGGNLRSPEAWSKWFAEHPSLTHVVNCAAKDVRYAVNDSISLLKLEAVDEEGFDLFSFWPLVKSHVAEAKAVLFHCQAGINRSAALAVAALCVHEQRPFLRVLRDSLQRRPGMLQNRSFKRQLIHCIRTEGLLDSEADLDWWSAEVEHYQKQVHQVFQLFAQDNSADFDLFKELLHEVGETAIEDHWHRMKMHRPLLPLAGGTIADAVDEASAERWFRSDAPEVFEKLIGKLSEGDASSR</sequence>
<dbReference type="InterPro" id="IPR000340">
    <property type="entry name" value="Dual-sp_phosphatase_cat-dom"/>
</dbReference>
<dbReference type="Pfam" id="PF00782">
    <property type="entry name" value="DSPc"/>
    <property type="match status" value="1"/>
</dbReference>
<reference evidence="1 2" key="1">
    <citation type="submission" date="2024-02" db="EMBL/GenBank/DDBJ databases">
        <authorList>
            <person name="Chen Y."/>
            <person name="Shah S."/>
            <person name="Dougan E. K."/>
            <person name="Thang M."/>
            <person name="Chan C."/>
        </authorList>
    </citation>
    <scope>NUCLEOTIDE SEQUENCE [LARGE SCALE GENOMIC DNA]</scope>
</reference>
<dbReference type="SMART" id="SM00195">
    <property type="entry name" value="DSPc"/>
    <property type="match status" value="1"/>
</dbReference>
<dbReference type="InterPro" id="IPR029021">
    <property type="entry name" value="Prot-tyrosine_phosphatase-like"/>
</dbReference>
<dbReference type="PANTHER" id="PTHR46377">
    <property type="entry name" value="DUAL SPECIFICITY PROTEIN PHOSPHATASE 19"/>
    <property type="match status" value="1"/>
</dbReference>
<dbReference type="InterPro" id="IPR000387">
    <property type="entry name" value="Tyr_Pase_dom"/>
</dbReference>
<keyword evidence="2" id="KW-1185">Reference proteome</keyword>
<dbReference type="InterPro" id="IPR020422">
    <property type="entry name" value="TYR_PHOSPHATASE_DUAL_dom"/>
</dbReference>
<evidence type="ECO:0000313" key="1">
    <source>
        <dbReference type="EMBL" id="CAK8986850.1"/>
    </source>
</evidence>
<proteinExistence type="predicted"/>
<name>A0ABP0H9W8_9DINO</name>
<dbReference type="PROSITE" id="PS50054">
    <property type="entry name" value="TYR_PHOSPHATASE_DUAL"/>
    <property type="match status" value="1"/>
</dbReference>
<dbReference type="SUPFAM" id="SSF52799">
    <property type="entry name" value="(Phosphotyrosine protein) phosphatases II"/>
    <property type="match status" value="1"/>
</dbReference>
<accession>A0ABP0H9W8</accession>
<evidence type="ECO:0000313" key="2">
    <source>
        <dbReference type="Proteomes" id="UP001642464"/>
    </source>
</evidence>
<dbReference type="EMBL" id="CAXAMM010000281">
    <property type="protein sequence ID" value="CAK8986850.1"/>
    <property type="molecule type" value="Genomic_DNA"/>
</dbReference>
<protein>
    <submittedName>
        <fullName evidence="1">Probable dual specificity protein phosphatase H1 homolog</fullName>
    </submittedName>
</protein>
<dbReference type="Proteomes" id="UP001642464">
    <property type="component" value="Unassembled WGS sequence"/>
</dbReference>
<gene>
    <name evidence="1" type="ORF">SCF082_LOCUS725</name>
</gene>
<dbReference type="PROSITE" id="PS50056">
    <property type="entry name" value="TYR_PHOSPHATASE_2"/>
    <property type="match status" value="1"/>
</dbReference>
<dbReference type="PROSITE" id="PS00383">
    <property type="entry name" value="TYR_PHOSPHATASE_1"/>
    <property type="match status" value="1"/>
</dbReference>
<dbReference type="PANTHER" id="PTHR46377:SF1">
    <property type="entry name" value="DUAL SPECIFICITY PROTEIN PHOSPHATASE 19"/>
    <property type="match status" value="1"/>
</dbReference>
<dbReference type="Gene3D" id="3.90.190.10">
    <property type="entry name" value="Protein tyrosine phosphatase superfamily"/>
    <property type="match status" value="1"/>
</dbReference>
<dbReference type="InterPro" id="IPR016130">
    <property type="entry name" value="Tyr_Pase_AS"/>
</dbReference>
<organism evidence="1 2">
    <name type="scientific">Durusdinium trenchii</name>
    <dbReference type="NCBI Taxonomy" id="1381693"/>
    <lineage>
        <taxon>Eukaryota</taxon>
        <taxon>Sar</taxon>
        <taxon>Alveolata</taxon>
        <taxon>Dinophyceae</taxon>
        <taxon>Suessiales</taxon>
        <taxon>Symbiodiniaceae</taxon>
        <taxon>Durusdinium</taxon>
    </lineage>
</organism>
<comment type="caution">
    <text evidence="1">The sequence shown here is derived from an EMBL/GenBank/DDBJ whole genome shotgun (WGS) entry which is preliminary data.</text>
</comment>
<dbReference type="CDD" id="cd14498">
    <property type="entry name" value="DSP"/>
    <property type="match status" value="1"/>
</dbReference>